<evidence type="ECO:0000313" key="2">
    <source>
        <dbReference type="EMBL" id="ECW0167712.1"/>
    </source>
</evidence>
<dbReference type="EMBL" id="DAAOAI010000057">
    <property type="protein sequence ID" value="HAD2193108.1"/>
    <property type="molecule type" value="Genomic_DNA"/>
</dbReference>
<name>A0A3U7GQ73_SALET</name>
<dbReference type="AlphaFoldDB" id="A0A3U7GQ73"/>
<evidence type="ECO:0000313" key="3">
    <source>
        <dbReference type="EMBL" id="HAD2193108.1"/>
    </source>
</evidence>
<dbReference type="PANTHER" id="PTHR34413">
    <property type="entry name" value="PROPHAGE TAIL FIBER ASSEMBLY PROTEIN HOMOLOG TFAE-RELATED-RELATED"/>
    <property type="match status" value="1"/>
</dbReference>
<dbReference type="InterPro" id="IPR051220">
    <property type="entry name" value="TFA_Chaperone"/>
</dbReference>
<reference evidence="4" key="1">
    <citation type="journal article" date="2018" name="Genome Biol.">
        <title>SKESA: strategic k-mer extension for scrupulous assemblies.</title>
        <authorList>
            <person name="Souvorov A."/>
            <person name="Agarwala R."/>
            <person name="Lipman D.J."/>
        </authorList>
    </citation>
    <scope>NUCLEOTIDE SEQUENCE</scope>
    <source>
        <strain evidence="4">Salmonella enterica subsp. enterica</strain>
    </source>
</reference>
<dbReference type="EMBL" id="AAKFGN010000055">
    <property type="protein sequence ID" value="ECR2661628.1"/>
    <property type="molecule type" value="Genomic_DNA"/>
</dbReference>
<evidence type="ECO:0000313" key="1">
    <source>
        <dbReference type="EMBL" id="ECR2661628.1"/>
    </source>
</evidence>
<reference evidence="4" key="2">
    <citation type="submission" date="2019-01" db="EMBL/GenBank/DDBJ databases">
        <authorList>
            <consortium name="NCBI Pathogen Detection Project"/>
        </authorList>
    </citation>
    <scope>NUCLEOTIDE SEQUENCE</scope>
    <source>
        <strain evidence="4">Salmonella enterica subsp. enterica</strain>
    </source>
</reference>
<dbReference type="EMBL" id="DAAOAH010000055">
    <property type="protein sequence ID" value="HAD2197806.1"/>
    <property type="molecule type" value="Genomic_DNA"/>
</dbReference>
<proteinExistence type="predicted"/>
<sequence length="205" mass="22444">MNNAAAVLDQNGIAITAGDITVYNYDAENREYLSATVEYLAYGVGIPAHSCIDAPPEKRPGFAVCRDTDQNIWKYVPDHRGETVYSTENGNAVQITQPGDYPPDTTVKQPATIYDVWDGETWVTDAGRQHAAELEAAGAHRQQLEEQAMASVELINLKLRAGRRLTPQETEKLNAVLDFIDVLNATDISTAPDINWPEMPLAAAS</sequence>
<evidence type="ECO:0000313" key="4">
    <source>
        <dbReference type="EMBL" id="HAD2197806.1"/>
    </source>
</evidence>
<comment type="caution">
    <text evidence="4">The sequence shown here is derived from an EMBL/GenBank/DDBJ whole genome shotgun (WGS) entry which is preliminary data.</text>
</comment>
<dbReference type="Pfam" id="PF02413">
    <property type="entry name" value="Caudo_TAP"/>
    <property type="match status" value="1"/>
</dbReference>
<protein>
    <submittedName>
        <fullName evidence="4">Tail fiber assembly protein</fullName>
    </submittedName>
</protein>
<dbReference type="InterPro" id="IPR003458">
    <property type="entry name" value="Phage_T4_Gp38_tail_assem"/>
</dbReference>
<dbReference type="EMBL" id="DAAOBA010000055">
    <property type="protein sequence ID" value="HAD2282550.1"/>
    <property type="molecule type" value="Genomic_DNA"/>
</dbReference>
<organism evidence="4">
    <name type="scientific">Salmonella enterica I</name>
    <dbReference type="NCBI Taxonomy" id="59201"/>
    <lineage>
        <taxon>Bacteria</taxon>
        <taxon>Pseudomonadati</taxon>
        <taxon>Pseudomonadota</taxon>
        <taxon>Gammaproteobacteria</taxon>
        <taxon>Enterobacterales</taxon>
        <taxon>Enterobacteriaceae</taxon>
        <taxon>Salmonella</taxon>
    </lineage>
</organism>
<evidence type="ECO:0000313" key="7">
    <source>
        <dbReference type="EMBL" id="HAD2405296.1"/>
    </source>
</evidence>
<evidence type="ECO:0000313" key="6">
    <source>
        <dbReference type="EMBL" id="HAD2310728.1"/>
    </source>
</evidence>
<reference evidence="1" key="3">
    <citation type="submission" date="2019-09" db="EMBL/GenBank/DDBJ databases">
        <authorList>
            <person name="Ashton P.M."/>
            <person name="Dallman T."/>
            <person name="Nair S."/>
            <person name="De Pinna E."/>
            <person name="Peters T."/>
            <person name="Grant K."/>
        </authorList>
    </citation>
    <scope>NUCLEOTIDE SEQUENCE</scope>
    <source>
        <strain evidence="1">797590</strain>
        <strain evidence="2">802759</strain>
    </source>
</reference>
<gene>
    <name evidence="1" type="ORF">F1J57_23415</name>
    <name evidence="2" type="ORF">F3E75_23600</name>
    <name evidence="3" type="ORF">G1G64_24965</name>
    <name evidence="6" type="ORF">G1G67_22970</name>
    <name evidence="4" type="ORF">G1G69_24945</name>
    <name evidence="5" type="ORF">G1G74_24980</name>
    <name evidence="7" type="ORF">G1G83_22925</name>
    <name evidence="8" type="ORF">G1H50_12680</name>
</gene>
<evidence type="ECO:0000313" key="8">
    <source>
        <dbReference type="EMBL" id="HAD2522121.1"/>
    </source>
</evidence>
<accession>A0A3U7GQ73</accession>
<dbReference type="EMBL" id="DAAOBH010000036">
    <property type="protein sequence ID" value="HAD2310728.1"/>
    <property type="molecule type" value="Genomic_DNA"/>
</dbReference>
<dbReference type="PANTHER" id="PTHR34413:SF2">
    <property type="entry name" value="PROPHAGE TAIL FIBER ASSEMBLY PROTEIN HOMOLOG TFAE-RELATED"/>
    <property type="match status" value="1"/>
</dbReference>
<evidence type="ECO:0000313" key="5">
    <source>
        <dbReference type="EMBL" id="HAD2282550.1"/>
    </source>
</evidence>
<dbReference type="EMBL" id="DAAOCB010000035">
    <property type="protein sequence ID" value="HAD2405296.1"/>
    <property type="molecule type" value="Genomic_DNA"/>
</dbReference>
<dbReference type="EMBL" id="AAKUZR010000059">
    <property type="protein sequence ID" value="ECW0167712.1"/>
    <property type="molecule type" value="Genomic_DNA"/>
</dbReference>
<dbReference type="RefSeq" id="WP_001057643.1">
    <property type="nucleotide sequence ID" value="NZ_CP129109.1"/>
</dbReference>
<dbReference type="EMBL" id="DAAOCV010000010">
    <property type="protein sequence ID" value="HAD2522121.1"/>
    <property type="molecule type" value="Genomic_DNA"/>
</dbReference>